<evidence type="ECO:0000313" key="2">
    <source>
        <dbReference type="EMBL" id="TWV98832.1"/>
    </source>
</evidence>
<organism evidence="2 3">
    <name type="scientific">Chitinophaga pinensis</name>
    <dbReference type="NCBI Taxonomy" id="79329"/>
    <lineage>
        <taxon>Bacteria</taxon>
        <taxon>Pseudomonadati</taxon>
        <taxon>Bacteroidota</taxon>
        <taxon>Chitinophagia</taxon>
        <taxon>Chitinophagales</taxon>
        <taxon>Chitinophagaceae</taxon>
        <taxon>Chitinophaga</taxon>
    </lineage>
</organism>
<evidence type="ECO:0000256" key="1">
    <source>
        <dbReference type="SAM" id="Phobius"/>
    </source>
</evidence>
<dbReference type="OrthoDB" id="674736at2"/>
<sequence length="177" mass="21032">MGSKSFYDLDYIIELNEQRLEQYAVALQKNMDKFTTLLVLYSAFCIFLIPLCQKLFIEKVVRDVEFYWAFYGFGGLFAVSLIFAVLQMLPEKLLLLSTPETYYKFLKFLYQTLGLPPDITDIQIKSSYIEDLEKIIETRKRKLKRATTFYHFAFYLAITACIPYLYCIWEYINLDKK</sequence>
<feature type="transmembrane region" description="Helical" evidence="1">
    <location>
        <begin position="149"/>
        <end position="172"/>
    </location>
</feature>
<evidence type="ECO:0000313" key="3">
    <source>
        <dbReference type="Proteomes" id="UP000318815"/>
    </source>
</evidence>
<feature type="transmembrane region" description="Helical" evidence="1">
    <location>
        <begin position="37"/>
        <end position="56"/>
    </location>
</feature>
<reference evidence="2 3" key="1">
    <citation type="submission" date="2019-08" db="EMBL/GenBank/DDBJ databases">
        <title>Whole genome sequencing of chitin degrading bacteria Chitinophaga pinensis YS16.</title>
        <authorList>
            <person name="Singh R.P."/>
            <person name="Manchanda G."/>
            <person name="Maurya I.K."/>
            <person name="Joshi N.K."/>
            <person name="Srivastava A.K."/>
        </authorList>
    </citation>
    <scope>NUCLEOTIDE SEQUENCE [LARGE SCALE GENOMIC DNA]</scope>
    <source>
        <strain evidence="2 3">YS-16</strain>
    </source>
</reference>
<keyword evidence="3" id="KW-1185">Reference proteome</keyword>
<name>A0A5C6LNT2_9BACT</name>
<keyword evidence="1" id="KW-1133">Transmembrane helix</keyword>
<keyword evidence="1" id="KW-0812">Transmembrane</keyword>
<dbReference type="RefSeq" id="WP_146306724.1">
    <property type="nucleotide sequence ID" value="NZ_VOHS01000023.1"/>
</dbReference>
<gene>
    <name evidence="2" type="ORF">FEF09_19895</name>
</gene>
<feature type="transmembrane region" description="Helical" evidence="1">
    <location>
        <begin position="68"/>
        <end position="86"/>
    </location>
</feature>
<dbReference type="EMBL" id="VOHS01000023">
    <property type="protein sequence ID" value="TWV98832.1"/>
    <property type="molecule type" value="Genomic_DNA"/>
</dbReference>
<dbReference type="Proteomes" id="UP000318815">
    <property type="component" value="Unassembled WGS sequence"/>
</dbReference>
<protein>
    <submittedName>
        <fullName evidence="2">Uncharacterized protein</fullName>
    </submittedName>
</protein>
<accession>A0A5C6LNT2</accession>
<dbReference type="AlphaFoldDB" id="A0A5C6LNT2"/>
<keyword evidence="1" id="KW-0472">Membrane</keyword>
<proteinExistence type="predicted"/>
<comment type="caution">
    <text evidence="2">The sequence shown here is derived from an EMBL/GenBank/DDBJ whole genome shotgun (WGS) entry which is preliminary data.</text>
</comment>